<evidence type="ECO:0000256" key="1">
    <source>
        <dbReference type="SAM" id="MobiDB-lite"/>
    </source>
</evidence>
<accession>A0A6G0XTX9</accession>
<feature type="compositionally biased region" description="Acidic residues" evidence="1">
    <location>
        <begin position="93"/>
        <end position="107"/>
    </location>
</feature>
<dbReference type="EMBL" id="VJMJ01000012">
    <property type="protein sequence ID" value="KAF0743829.1"/>
    <property type="molecule type" value="Genomic_DNA"/>
</dbReference>
<proteinExistence type="predicted"/>
<keyword evidence="3" id="KW-1185">Reference proteome</keyword>
<feature type="compositionally biased region" description="Acidic residues" evidence="1">
    <location>
        <begin position="114"/>
        <end position="123"/>
    </location>
</feature>
<evidence type="ECO:0000313" key="3">
    <source>
        <dbReference type="Proteomes" id="UP000481153"/>
    </source>
</evidence>
<sequence>MHLTYLCRMLETRDVQRFMLRAGIQIGTEAAIDRVKLAFAEFVFQVQNLALVNMETNSRLTVHAEDIRVALAAHSSRIRLYGFDDIDEGEAIETNEEDEDIDDDELSDNASDADTSECDESDMDDKLDQDTLEDIFDDGEFGEGEFSGTEEAGDTAHAKSYEEEDAHWTSNDGFVRIEEVDMQAAVNSLGTNPYIVSRHILLQMWTALSTLPITRSALSALHNATEHYVLRELKDGALGSQFLYCVMEKLLVQQADENDRLENLLAQRVERTPKKRGLREIRPELDENVPPSPLVASTAVELKKSIHLTPKRSKVSLK</sequence>
<feature type="region of interest" description="Disordered" evidence="1">
    <location>
        <begin position="138"/>
        <end position="165"/>
    </location>
</feature>
<protein>
    <submittedName>
        <fullName evidence="2">Uncharacterized protein</fullName>
    </submittedName>
</protein>
<gene>
    <name evidence="2" type="ORF">Ae201684_001475</name>
</gene>
<evidence type="ECO:0000313" key="2">
    <source>
        <dbReference type="EMBL" id="KAF0743829.1"/>
    </source>
</evidence>
<dbReference type="AlphaFoldDB" id="A0A6G0XTX9"/>
<comment type="caution">
    <text evidence="2">The sequence shown here is derived from an EMBL/GenBank/DDBJ whole genome shotgun (WGS) entry which is preliminary data.</text>
</comment>
<dbReference type="Proteomes" id="UP000481153">
    <property type="component" value="Unassembled WGS sequence"/>
</dbReference>
<reference evidence="2 3" key="1">
    <citation type="submission" date="2019-07" db="EMBL/GenBank/DDBJ databases">
        <title>Genomics analysis of Aphanomyces spp. identifies a new class of oomycete effector associated with host adaptation.</title>
        <authorList>
            <person name="Gaulin E."/>
        </authorList>
    </citation>
    <scope>NUCLEOTIDE SEQUENCE [LARGE SCALE GENOMIC DNA]</scope>
    <source>
        <strain evidence="2 3">ATCC 201684</strain>
    </source>
</reference>
<name>A0A6G0XTX9_9STRA</name>
<dbReference type="VEuPathDB" id="FungiDB:AeMF1_002714"/>
<feature type="region of interest" description="Disordered" evidence="1">
    <location>
        <begin position="93"/>
        <end position="126"/>
    </location>
</feature>
<organism evidence="2 3">
    <name type="scientific">Aphanomyces euteiches</name>
    <dbReference type="NCBI Taxonomy" id="100861"/>
    <lineage>
        <taxon>Eukaryota</taxon>
        <taxon>Sar</taxon>
        <taxon>Stramenopiles</taxon>
        <taxon>Oomycota</taxon>
        <taxon>Saprolegniomycetes</taxon>
        <taxon>Saprolegniales</taxon>
        <taxon>Verrucalvaceae</taxon>
        <taxon>Aphanomyces</taxon>
    </lineage>
</organism>